<proteinExistence type="predicted"/>
<organism evidence="1">
    <name type="scientific">marine sediment metagenome</name>
    <dbReference type="NCBI Taxonomy" id="412755"/>
    <lineage>
        <taxon>unclassified sequences</taxon>
        <taxon>metagenomes</taxon>
        <taxon>ecological metagenomes</taxon>
    </lineage>
</organism>
<dbReference type="AlphaFoldDB" id="A0A0F9Q7T6"/>
<evidence type="ECO:0000313" key="1">
    <source>
        <dbReference type="EMBL" id="KKN38544.1"/>
    </source>
</evidence>
<reference evidence="1" key="1">
    <citation type="journal article" date="2015" name="Nature">
        <title>Complex archaea that bridge the gap between prokaryotes and eukaryotes.</title>
        <authorList>
            <person name="Spang A."/>
            <person name="Saw J.H."/>
            <person name="Jorgensen S.L."/>
            <person name="Zaremba-Niedzwiedzka K."/>
            <person name="Martijn J."/>
            <person name="Lind A.E."/>
            <person name="van Eijk R."/>
            <person name="Schleper C."/>
            <person name="Guy L."/>
            <person name="Ettema T.J."/>
        </authorList>
    </citation>
    <scope>NUCLEOTIDE SEQUENCE</scope>
</reference>
<sequence>MKPKHVWIIEYGTGSEWNPDSDHDGDFTIFFVKRDAVEHMKKNHTGHPTNLRVRKYMREEK</sequence>
<comment type="caution">
    <text evidence="1">The sequence shown here is derived from an EMBL/GenBank/DDBJ whole genome shotgun (WGS) entry which is preliminary data.</text>
</comment>
<protein>
    <submittedName>
        <fullName evidence="1">Uncharacterized protein</fullName>
    </submittedName>
</protein>
<dbReference type="EMBL" id="LAZR01001821">
    <property type="protein sequence ID" value="KKN38544.1"/>
    <property type="molecule type" value="Genomic_DNA"/>
</dbReference>
<gene>
    <name evidence="1" type="ORF">LCGC14_0752390</name>
</gene>
<name>A0A0F9Q7T6_9ZZZZ</name>
<accession>A0A0F9Q7T6</accession>